<dbReference type="InterPro" id="IPR007822">
    <property type="entry name" value="LANC-like"/>
</dbReference>
<organism evidence="2 3">
    <name type="scientific">Streptomyces aquilus</name>
    <dbReference type="NCBI Taxonomy" id="2548456"/>
    <lineage>
        <taxon>Bacteria</taxon>
        <taxon>Bacillati</taxon>
        <taxon>Actinomycetota</taxon>
        <taxon>Actinomycetes</taxon>
        <taxon>Kitasatosporales</taxon>
        <taxon>Streptomycetaceae</taxon>
        <taxon>Streptomyces</taxon>
    </lineage>
</organism>
<feature type="binding site" evidence="1">
    <location>
        <position position="331"/>
    </location>
    <ligand>
        <name>Zn(2+)</name>
        <dbReference type="ChEBI" id="CHEBI:29105"/>
    </ligand>
</feature>
<dbReference type="Pfam" id="PF05147">
    <property type="entry name" value="LANC_like"/>
    <property type="match status" value="1"/>
</dbReference>
<sequence>MITTMSPAMLADAFARQLAIPAPLPEGQPWQGQDLAAGAAGSALLHIERARAGDGTWQQAHAWIKTAVATTISAGDTSGLYLGAPAAAFMLDCAVIAETPRYRDALTALDRHVIDLAHRRCDAARTRMRHGHPARFHEYDLFYGLTGIGAYLLRRSPSGSAMTRVLDYLVRLTRPIHHGDHGVLPGWWVDHQPDLTPSTLPGGHANLGTAHGITGPLLLLARALRQGVRVDGHEDAIDTILDWLDTWRQDGPAGLWWPEHLHLGDLRAGRPAQGGPARPSWCYGTPGIARAGQLAALTRNDPARQHVYEDAMARCLTDPDQLSKITDGGLCHGWAGVYQTAFRAAHDATTPALRRALPDLAAALTRHAHPGPGLDPGLLQGAAGTALALTTAAHNAAPTSGWDACLLID</sequence>
<dbReference type="SMART" id="SM01260">
    <property type="entry name" value="LANC_like"/>
    <property type="match status" value="1"/>
</dbReference>
<dbReference type="PRINTS" id="PR01950">
    <property type="entry name" value="LANCSUPER"/>
</dbReference>
<dbReference type="KEGG" id="saqu:EJC51_17965"/>
<accession>A0A3S9I0E0</accession>
<proteinExistence type="predicted"/>
<dbReference type="Gene3D" id="1.50.10.20">
    <property type="match status" value="1"/>
</dbReference>
<name>A0A3S9I0E0_9ACTN</name>
<dbReference type="AlphaFoldDB" id="A0A3S9I0E0"/>
<evidence type="ECO:0000313" key="3">
    <source>
        <dbReference type="Proteomes" id="UP000280197"/>
    </source>
</evidence>
<evidence type="ECO:0000256" key="1">
    <source>
        <dbReference type="PIRSR" id="PIRSR607822-1"/>
    </source>
</evidence>
<feature type="binding site" evidence="1">
    <location>
        <position position="282"/>
    </location>
    <ligand>
        <name>Zn(2+)</name>
        <dbReference type="ChEBI" id="CHEBI:29105"/>
    </ligand>
</feature>
<gene>
    <name evidence="2" type="ORF">EJC51_17965</name>
</gene>
<feature type="binding site" evidence="1">
    <location>
        <position position="332"/>
    </location>
    <ligand>
        <name>Zn(2+)</name>
        <dbReference type="ChEBI" id="CHEBI:29105"/>
    </ligand>
</feature>
<dbReference type="EMBL" id="CP034463">
    <property type="protein sequence ID" value="AZP17820.1"/>
    <property type="molecule type" value="Genomic_DNA"/>
</dbReference>
<dbReference type="GO" id="GO:0046872">
    <property type="term" value="F:metal ion binding"/>
    <property type="evidence" value="ECO:0007669"/>
    <property type="project" value="UniProtKB-KW"/>
</dbReference>
<dbReference type="CDD" id="cd04793">
    <property type="entry name" value="LanC"/>
    <property type="match status" value="1"/>
</dbReference>
<dbReference type="SUPFAM" id="SSF158745">
    <property type="entry name" value="LanC-like"/>
    <property type="match status" value="1"/>
</dbReference>
<keyword evidence="3" id="KW-1185">Reference proteome</keyword>
<dbReference type="GO" id="GO:0031179">
    <property type="term" value="P:peptide modification"/>
    <property type="evidence" value="ECO:0007669"/>
    <property type="project" value="InterPro"/>
</dbReference>
<dbReference type="PRINTS" id="PR01955">
    <property type="entry name" value="LANCFRANKIA"/>
</dbReference>
<keyword evidence="1" id="KW-0479">Metal-binding</keyword>
<protein>
    <submittedName>
        <fullName evidence="2">Lanthionine synthetase</fullName>
    </submittedName>
</protein>
<keyword evidence="1" id="KW-0862">Zinc</keyword>
<dbReference type="InterPro" id="IPR033889">
    <property type="entry name" value="LanC"/>
</dbReference>
<reference evidence="2 3" key="1">
    <citation type="submission" date="2018-12" db="EMBL/GenBank/DDBJ databases">
        <authorList>
            <person name="Li K."/>
        </authorList>
    </citation>
    <scope>NUCLEOTIDE SEQUENCE [LARGE SCALE GENOMIC DNA]</scope>
    <source>
        <strain evidence="3">CR22</strain>
    </source>
</reference>
<dbReference type="Proteomes" id="UP000280197">
    <property type="component" value="Chromosome"/>
</dbReference>
<evidence type="ECO:0000313" key="2">
    <source>
        <dbReference type="EMBL" id="AZP17820.1"/>
    </source>
</evidence>
<dbReference type="RefSeq" id="WP_126272011.1">
    <property type="nucleotide sequence ID" value="NZ_CP034463.1"/>
</dbReference>